<organism evidence="5 6">
    <name type="scientific">Massilia haematophila</name>
    <dbReference type="NCBI Taxonomy" id="457923"/>
    <lineage>
        <taxon>Bacteria</taxon>
        <taxon>Pseudomonadati</taxon>
        <taxon>Pseudomonadota</taxon>
        <taxon>Betaproteobacteria</taxon>
        <taxon>Burkholderiales</taxon>
        <taxon>Oxalobacteraceae</taxon>
        <taxon>Telluria group</taxon>
        <taxon>Massilia</taxon>
    </lineage>
</organism>
<dbReference type="InterPro" id="IPR050682">
    <property type="entry name" value="ModA/WtpA"/>
</dbReference>
<keyword evidence="2" id="KW-0479">Metal-binding</keyword>
<dbReference type="SUPFAM" id="SSF53850">
    <property type="entry name" value="Periplasmic binding protein-like II"/>
    <property type="match status" value="1"/>
</dbReference>
<protein>
    <submittedName>
        <fullName evidence="5">Molybdate ABC transporter substrate-binding protein</fullName>
    </submittedName>
</protein>
<name>A0ABV7PMF7_9BURK</name>
<evidence type="ECO:0000313" key="5">
    <source>
        <dbReference type="EMBL" id="MFC3460388.1"/>
    </source>
</evidence>
<dbReference type="InterPro" id="IPR005950">
    <property type="entry name" value="ModA"/>
</dbReference>
<gene>
    <name evidence="5" type="primary">modA</name>
    <name evidence="5" type="ORF">ACFOPH_19315</name>
</gene>
<dbReference type="PANTHER" id="PTHR30632">
    <property type="entry name" value="MOLYBDATE-BINDING PERIPLASMIC PROTEIN"/>
    <property type="match status" value="1"/>
</dbReference>
<dbReference type="InterPro" id="IPR044084">
    <property type="entry name" value="AvModA-like_subst-bd"/>
</dbReference>
<evidence type="ECO:0000256" key="4">
    <source>
        <dbReference type="SAM" id="SignalP"/>
    </source>
</evidence>
<evidence type="ECO:0000256" key="1">
    <source>
        <dbReference type="ARBA" id="ARBA00009175"/>
    </source>
</evidence>
<dbReference type="Proteomes" id="UP001595665">
    <property type="component" value="Unassembled WGS sequence"/>
</dbReference>
<evidence type="ECO:0000313" key="6">
    <source>
        <dbReference type="Proteomes" id="UP001595665"/>
    </source>
</evidence>
<feature type="signal peptide" evidence="4">
    <location>
        <begin position="1"/>
        <end position="19"/>
    </location>
</feature>
<evidence type="ECO:0000256" key="2">
    <source>
        <dbReference type="ARBA" id="ARBA00022723"/>
    </source>
</evidence>
<reference evidence="6" key="1">
    <citation type="journal article" date="2019" name="Int. J. Syst. Evol. Microbiol.">
        <title>The Global Catalogue of Microorganisms (GCM) 10K type strain sequencing project: providing services to taxonomists for standard genome sequencing and annotation.</title>
        <authorList>
            <consortium name="The Broad Institute Genomics Platform"/>
            <consortium name="The Broad Institute Genome Sequencing Center for Infectious Disease"/>
            <person name="Wu L."/>
            <person name="Ma J."/>
        </authorList>
    </citation>
    <scope>NUCLEOTIDE SEQUENCE [LARGE SCALE GENOMIC DNA]</scope>
    <source>
        <strain evidence="6">CCM 7480</strain>
    </source>
</reference>
<proteinExistence type="inferred from homology"/>
<dbReference type="PANTHER" id="PTHR30632:SF14">
    <property type="entry name" value="TUNGSTATE_MOLYBDATE_CHROMATE-BINDING PROTEIN MODA"/>
    <property type="match status" value="1"/>
</dbReference>
<dbReference type="Pfam" id="PF13531">
    <property type="entry name" value="SBP_bac_11"/>
    <property type="match status" value="1"/>
</dbReference>
<dbReference type="EMBL" id="JBHRVV010000001">
    <property type="protein sequence ID" value="MFC3460388.1"/>
    <property type="molecule type" value="Genomic_DNA"/>
</dbReference>
<evidence type="ECO:0000256" key="3">
    <source>
        <dbReference type="ARBA" id="ARBA00022729"/>
    </source>
</evidence>
<comment type="similarity">
    <text evidence="1">Belongs to the bacterial solute-binding protein ModA family.</text>
</comment>
<dbReference type="CDD" id="cd13539">
    <property type="entry name" value="PBP2_AvModA"/>
    <property type="match status" value="1"/>
</dbReference>
<dbReference type="NCBIfam" id="TIGR01256">
    <property type="entry name" value="modA"/>
    <property type="match status" value="1"/>
</dbReference>
<keyword evidence="6" id="KW-1185">Reference proteome</keyword>
<comment type="caution">
    <text evidence="5">The sequence shown here is derived from an EMBL/GenBank/DDBJ whole genome shotgun (WGS) entry which is preliminary data.</text>
</comment>
<accession>A0ABV7PMF7</accession>
<dbReference type="RefSeq" id="WP_312547370.1">
    <property type="nucleotide sequence ID" value="NZ_JBHRVV010000001.1"/>
</dbReference>
<keyword evidence="3 4" id="KW-0732">Signal</keyword>
<dbReference type="Gene3D" id="3.40.190.10">
    <property type="entry name" value="Periplasmic binding protein-like II"/>
    <property type="match status" value="2"/>
</dbReference>
<feature type="chain" id="PRO_5047538883" evidence="4">
    <location>
        <begin position="20"/>
        <end position="256"/>
    </location>
</feature>
<sequence>MKKIFVLLLASILAVPALARPLLVAAASDLGYCIDELAAAYRKTAPDAELKVSLGASGNFFAQIRNGAPFEVFLSADMDYPRQLARLGVADGATLAPYAVGRIALWTLDPQLDPNKGLAALLNDKRVRRFAIANPVTAPYGKAARAALERDGLWQAAQSKIVVGENIAQTAQFVQTGNAQAGIISFATLHSTRLKGVGRYALIAQDGLAPIEQGAIVTRAGANNPHAAGFLRFLGSPEARAILARNGFSLPAGAAE</sequence>
<dbReference type="PIRSF" id="PIRSF004846">
    <property type="entry name" value="ModA"/>
    <property type="match status" value="1"/>
</dbReference>